<evidence type="ECO:0000313" key="1">
    <source>
        <dbReference type="EMBL" id="VDN40013.1"/>
    </source>
</evidence>
<organism evidence="1 2">
    <name type="scientific">Dibothriocephalus latus</name>
    <name type="common">Fish tapeworm</name>
    <name type="synonym">Diphyllobothrium latum</name>
    <dbReference type="NCBI Taxonomy" id="60516"/>
    <lineage>
        <taxon>Eukaryota</taxon>
        <taxon>Metazoa</taxon>
        <taxon>Spiralia</taxon>
        <taxon>Lophotrochozoa</taxon>
        <taxon>Platyhelminthes</taxon>
        <taxon>Cestoda</taxon>
        <taxon>Eucestoda</taxon>
        <taxon>Diphyllobothriidea</taxon>
        <taxon>Diphyllobothriidae</taxon>
        <taxon>Dibothriocephalus</taxon>
    </lineage>
</organism>
<dbReference type="AlphaFoldDB" id="A0A3P7NS23"/>
<evidence type="ECO:0000313" key="2">
    <source>
        <dbReference type="Proteomes" id="UP000281553"/>
    </source>
</evidence>
<protein>
    <submittedName>
        <fullName evidence="1">Uncharacterized protein</fullName>
    </submittedName>
</protein>
<reference evidence="1 2" key="1">
    <citation type="submission" date="2018-11" db="EMBL/GenBank/DDBJ databases">
        <authorList>
            <consortium name="Pathogen Informatics"/>
        </authorList>
    </citation>
    <scope>NUCLEOTIDE SEQUENCE [LARGE SCALE GENOMIC DNA]</scope>
</reference>
<gene>
    <name evidence="1" type="ORF">DILT_LOCUS18102</name>
</gene>
<keyword evidence="2" id="KW-1185">Reference proteome</keyword>
<accession>A0A3P7NS23</accession>
<proteinExistence type="predicted"/>
<dbReference type="Proteomes" id="UP000281553">
    <property type="component" value="Unassembled WGS sequence"/>
</dbReference>
<dbReference type="EMBL" id="UYRU01097392">
    <property type="protein sequence ID" value="VDN40013.1"/>
    <property type="molecule type" value="Genomic_DNA"/>
</dbReference>
<name>A0A3P7NS23_DIBLA</name>
<sequence length="220" mass="24085">MRIAHVFSRLIDLPDNSPTSLTGRDLMATWAAGLYEIGLSTLQKTGSQFASPLSVYRVASGRTSEEENLLFPSDLVSDWWQDTAVENDPSADQVWFCSSWIWVASWLLHQIEDPTVENIGKRVYQHIHLLKSQRTTSPNFKTAECILFAGQLTNALLTSVSSGAPAPLSNITVTSLVNTTELLLNAALSAPKKSSAAGDDVVLPLELPSPCFIYSTYNLI</sequence>